<protein>
    <recommendedName>
        <fullName evidence="3">ODAD1 central coiled coil region domain-containing protein</fullName>
    </recommendedName>
</protein>
<dbReference type="Proteomes" id="UP000179807">
    <property type="component" value="Unassembled WGS sequence"/>
</dbReference>
<dbReference type="Pfam" id="PF21773">
    <property type="entry name" value="ODAD1_CC"/>
    <property type="match status" value="1"/>
</dbReference>
<proteinExistence type="predicted"/>
<gene>
    <name evidence="4" type="ORF">TRFO_21464</name>
</gene>
<evidence type="ECO:0000313" key="5">
    <source>
        <dbReference type="Proteomes" id="UP000179807"/>
    </source>
</evidence>
<dbReference type="VEuPathDB" id="TrichDB:TRFO_21464"/>
<reference evidence="4" key="1">
    <citation type="submission" date="2016-10" db="EMBL/GenBank/DDBJ databases">
        <authorList>
            <person name="Benchimol M."/>
            <person name="Almeida L.G."/>
            <person name="Vasconcelos A.T."/>
            <person name="Perreira-Neves A."/>
            <person name="Rosa I.A."/>
            <person name="Tasca T."/>
            <person name="Bogo M.R."/>
            <person name="de Souza W."/>
        </authorList>
    </citation>
    <scope>NUCLEOTIDE SEQUENCE [LARGE SCALE GENOMIC DNA]</scope>
    <source>
        <strain evidence="4">K</strain>
    </source>
</reference>
<feature type="coiled-coil region" evidence="2">
    <location>
        <begin position="35"/>
        <end position="239"/>
    </location>
</feature>
<evidence type="ECO:0000256" key="1">
    <source>
        <dbReference type="ARBA" id="ARBA00023054"/>
    </source>
</evidence>
<organism evidence="4 5">
    <name type="scientific">Tritrichomonas foetus</name>
    <dbReference type="NCBI Taxonomy" id="1144522"/>
    <lineage>
        <taxon>Eukaryota</taxon>
        <taxon>Metamonada</taxon>
        <taxon>Parabasalia</taxon>
        <taxon>Tritrichomonadida</taxon>
        <taxon>Tritrichomonadidae</taxon>
        <taxon>Tritrichomonas</taxon>
    </lineage>
</organism>
<dbReference type="InterPro" id="IPR049258">
    <property type="entry name" value="ODAD1_CC"/>
</dbReference>
<evidence type="ECO:0000256" key="2">
    <source>
        <dbReference type="SAM" id="Coils"/>
    </source>
</evidence>
<sequence>MENPAEVQELRNKLRMMKLPQEDILNVVRRQQRAIHKQKLANDTIRNEITEYEKQIANLDHDIEKYKTNEELQRLQQQFKSLTNKNSVVSADLAAEEGKRKKLEEEVSRANSKAGGFFKQSKENEVLQAQVRTMENRLDKALVRYNKTLTKLANMRAEIDECRKNRHTFRDVLKAAENELNRSDAHIADLIEISNDAYAERDRMKMELNRIKSAEKEDIQLYESELTRLNQTIEGQKITQNRPQQQSVIPSINSQLGSQSDQQEELVALTDQLQLTIQRTLDITKHATVQELFEAADNAERENFSLYNFVVEHGAAKSKLQDEIDALELQHKSLLSQVAQKDGEQSNDLELLTKKISDTQAVLDETLEKKQKDEENFTVIYAKIEELFNFLECKWDNAPDERTTVGPTNAMFCLSQIENVSATIMNDVCEKAKMMYQMRGQDPKTLLAENMSEISPNSKHIKPDMSVVIQSKTTIDSNKPLSLDELRAMIV</sequence>
<evidence type="ECO:0000259" key="3">
    <source>
        <dbReference type="Pfam" id="PF21773"/>
    </source>
</evidence>
<accession>A0A1J4KDS6</accession>
<dbReference type="PANTHER" id="PTHR21694">
    <property type="entry name" value="COILED-COIL DOMAIN-CONTAINING PROTEIN 63"/>
    <property type="match status" value="1"/>
</dbReference>
<evidence type="ECO:0000313" key="4">
    <source>
        <dbReference type="EMBL" id="OHT09583.1"/>
    </source>
</evidence>
<keyword evidence="5" id="KW-1185">Reference proteome</keyword>
<keyword evidence="1 2" id="KW-0175">Coiled coil</keyword>
<comment type="caution">
    <text evidence="4">The sequence shown here is derived from an EMBL/GenBank/DDBJ whole genome shotgun (WGS) entry which is preliminary data.</text>
</comment>
<dbReference type="RefSeq" id="XP_068362719.1">
    <property type="nucleotide sequence ID" value="XM_068501987.1"/>
</dbReference>
<feature type="domain" description="ODAD1 central coiled coil region" evidence="3">
    <location>
        <begin position="128"/>
        <end position="394"/>
    </location>
</feature>
<dbReference type="AlphaFoldDB" id="A0A1J4KDS6"/>
<dbReference type="InterPro" id="IPR051876">
    <property type="entry name" value="ODA-DC/CCD"/>
</dbReference>
<name>A0A1J4KDS6_9EUKA</name>
<dbReference type="PANTHER" id="PTHR21694:SF18">
    <property type="entry name" value="COILED-COIL DOMAIN-CONTAINING PROTEIN 63"/>
    <property type="match status" value="1"/>
</dbReference>
<feature type="coiled-coil region" evidence="2">
    <location>
        <begin position="310"/>
        <end position="369"/>
    </location>
</feature>
<dbReference type="EMBL" id="MLAK01000635">
    <property type="protein sequence ID" value="OHT09583.1"/>
    <property type="molecule type" value="Genomic_DNA"/>
</dbReference>
<dbReference type="OrthoDB" id="6766775at2759"/>
<dbReference type="GeneID" id="94836691"/>